<dbReference type="CDD" id="cd04604">
    <property type="entry name" value="CBS_pair_SIS_assoc"/>
    <property type="match status" value="1"/>
</dbReference>
<dbReference type="PROSITE" id="PS51371">
    <property type="entry name" value="CBS"/>
    <property type="match status" value="2"/>
</dbReference>
<dbReference type="PANTHER" id="PTHR42745:SF1">
    <property type="entry name" value="ARABINOSE 5-PHOSPHATE ISOMERASE KDSD"/>
    <property type="match status" value="1"/>
</dbReference>
<dbReference type="PANTHER" id="PTHR42745">
    <property type="match status" value="1"/>
</dbReference>
<protein>
    <recommendedName>
        <fullName evidence="4">Arabinose 5-phosphate isomerase</fullName>
        <shortName evidence="4">API</shortName>
        <ecNumber evidence="4">5.3.1.13</ecNumber>
    </recommendedName>
</protein>
<dbReference type="Gene3D" id="3.40.50.10490">
    <property type="entry name" value="Glucose-6-phosphate isomerase like protein, domain 1"/>
    <property type="match status" value="1"/>
</dbReference>
<gene>
    <name evidence="9" type="ORF">IAB19_01405</name>
</gene>
<dbReference type="Pfam" id="PF01380">
    <property type="entry name" value="SIS"/>
    <property type="match status" value="1"/>
</dbReference>
<accession>A0A9D9DBF7</accession>
<dbReference type="Pfam" id="PF00571">
    <property type="entry name" value="CBS"/>
    <property type="match status" value="2"/>
</dbReference>
<dbReference type="InterPro" id="IPR046348">
    <property type="entry name" value="SIS_dom_sf"/>
</dbReference>
<comment type="catalytic activity">
    <reaction evidence="4">
        <text>D-arabinose 5-phosphate = D-ribulose 5-phosphate</text>
        <dbReference type="Rhea" id="RHEA:23104"/>
        <dbReference type="ChEBI" id="CHEBI:57693"/>
        <dbReference type="ChEBI" id="CHEBI:58121"/>
        <dbReference type="EC" id="5.3.1.13"/>
    </reaction>
</comment>
<feature type="site" description="Catalytically relevant" evidence="5">
    <location>
        <position position="189"/>
    </location>
</feature>
<dbReference type="PIRSF" id="PIRSF004692">
    <property type="entry name" value="KdsD_KpsF"/>
    <property type="match status" value="1"/>
</dbReference>
<feature type="domain" description="CBS" evidence="7">
    <location>
        <begin position="272"/>
        <end position="324"/>
    </location>
</feature>
<evidence type="ECO:0000259" key="8">
    <source>
        <dbReference type="PROSITE" id="PS51464"/>
    </source>
</evidence>
<dbReference type="InterPro" id="IPR000644">
    <property type="entry name" value="CBS_dom"/>
</dbReference>
<feature type="site" description="Catalytically relevant" evidence="5">
    <location>
        <position position="55"/>
    </location>
</feature>
<evidence type="ECO:0000256" key="6">
    <source>
        <dbReference type="PROSITE-ProRule" id="PRU00703"/>
    </source>
</evidence>
<feature type="site" description="Catalytically relevant" evidence="5">
    <location>
        <position position="107"/>
    </location>
</feature>
<evidence type="ECO:0000256" key="1">
    <source>
        <dbReference type="ARBA" id="ARBA00008165"/>
    </source>
</evidence>
<dbReference type="Gene3D" id="3.10.580.10">
    <property type="entry name" value="CBS-domain"/>
    <property type="match status" value="1"/>
</dbReference>
<dbReference type="SMART" id="SM00116">
    <property type="entry name" value="CBS"/>
    <property type="match status" value="2"/>
</dbReference>
<feature type="domain" description="SIS" evidence="8">
    <location>
        <begin position="37"/>
        <end position="180"/>
    </location>
</feature>
<organism evidence="9 10">
    <name type="scientific">Candidatus Avisuccinivibrio stercorigallinarum</name>
    <dbReference type="NCBI Taxonomy" id="2840704"/>
    <lineage>
        <taxon>Bacteria</taxon>
        <taxon>Pseudomonadati</taxon>
        <taxon>Pseudomonadota</taxon>
        <taxon>Gammaproteobacteria</taxon>
        <taxon>Aeromonadales</taxon>
        <taxon>Succinivibrionaceae</taxon>
        <taxon>Succinivibrionaceae incertae sedis</taxon>
        <taxon>Candidatus Avisuccinivibrio</taxon>
    </lineage>
</organism>
<reference evidence="9" key="1">
    <citation type="submission" date="2020-10" db="EMBL/GenBank/DDBJ databases">
        <authorList>
            <person name="Gilroy R."/>
        </authorList>
    </citation>
    <scope>NUCLEOTIDE SEQUENCE</scope>
    <source>
        <strain evidence="9">17213</strain>
    </source>
</reference>
<dbReference type="GO" id="GO:0005975">
    <property type="term" value="P:carbohydrate metabolic process"/>
    <property type="evidence" value="ECO:0007669"/>
    <property type="project" value="InterPro"/>
</dbReference>
<dbReference type="FunFam" id="3.40.50.10490:FF:000011">
    <property type="entry name" value="Arabinose 5-phosphate isomerase"/>
    <property type="match status" value="1"/>
</dbReference>
<evidence type="ECO:0000256" key="3">
    <source>
        <dbReference type="ARBA" id="ARBA00023122"/>
    </source>
</evidence>
<dbReference type="InterPro" id="IPR004800">
    <property type="entry name" value="KdsD/KpsF-type"/>
</dbReference>
<keyword evidence="4 9" id="KW-0413">Isomerase</keyword>
<dbReference type="InterPro" id="IPR046342">
    <property type="entry name" value="CBS_dom_sf"/>
</dbReference>
<dbReference type="SUPFAM" id="SSF53697">
    <property type="entry name" value="SIS domain"/>
    <property type="match status" value="1"/>
</dbReference>
<dbReference type="Proteomes" id="UP000823631">
    <property type="component" value="Unassembled WGS sequence"/>
</dbReference>
<dbReference type="CDD" id="cd05014">
    <property type="entry name" value="SIS_Kpsf"/>
    <property type="match status" value="1"/>
</dbReference>
<dbReference type="InterPro" id="IPR001347">
    <property type="entry name" value="SIS_dom"/>
</dbReference>
<dbReference type="AlphaFoldDB" id="A0A9D9DBF7"/>
<dbReference type="InterPro" id="IPR035474">
    <property type="entry name" value="SIS_Kpsf"/>
</dbReference>
<dbReference type="GO" id="GO:1901135">
    <property type="term" value="P:carbohydrate derivative metabolic process"/>
    <property type="evidence" value="ECO:0007669"/>
    <property type="project" value="InterPro"/>
</dbReference>
<keyword evidence="3 6" id="KW-0129">CBS domain</keyword>
<proteinExistence type="inferred from homology"/>
<evidence type="ECO:0000256" key="4">
    <source>
        <dbReference type="PIRNR" id="PIRNR004692"/>
    </source>
</evidence>
<comment type="caution">
    <text evidence="9">The sequence shown here is derived from an EMBL/GenBank/DDBJ whole genome shotgun (WGS) entry which is preliminary data.</text>
</comment>
<dbReference type="NCBIfam" id="TIGR00393">
    <property type="entry name" value="kpsF"/>
    <property type="match status" value="1"/>
</dbReference>
<evidence type="ECO:0000313" key="10">
    <source>
        <dbReference type="Proteomes" id="UP000823631"/>
    </source>
</evidence>
<evidence type="ECO:0000313" key="9">
    <source>
        <dbReference type="EMBL" id="MBO8415021.1"/>
    </source>
</evidence>
<dbReference type="InterPro" id="IPR050986">
    <property type="entry name" value="GutQ/KpsF_isomerases"/>
</dbReference>
<evidence type="ECO:0000256" key="2">
    <source>
        <dbReference type="ARBA" id="ARBA00022737"/>
    </source>
</evidence>
<dbReference type="EMBL" id="JADINH010000023">
    <property type="protein sequence ID" value="MBO8415021.1"/>
    <property type="molecule type" value="Genomic_DNA"/>
</dbReference>
<feature type="site" description="Catalytically relevant" evidence="5">
    <location>
        <position position="148"/>
    </location>
</feature>
<feature type="domain" description="CBS" evidence="7">
    <location>
        <begin position="206"/>
        <end position="264"/>
    </location>
</feature>
<dbReference type="GO" id="GO:0097367">
    <property type="term" value="F:carbohydrate derivative binding"/>
    <property type="evidence" value="ECO:0007669"/>
    <property type="project" value="InterPro"/>
</dbReference>
<name>A0A9D9DBF7_9GAMM</name>
<keyword evidence="2" id="KW-0677">Repeat</keyword>
<reference evidence="9" key="2">
    <citation type="journal article" date="2021" name="PeerJ">
        <title>Extensive microbial diversity within the chicken gut microbiome revealed by metagenomics and culture.</title>
        <authorList>
            <person name="Gilroy R."/>
            <person name="Ravi A."/>
            <person name="Getino M."/>
            <person name="Pursley I."/>
            <person name="Horton D.L."/>
            <person name="Alikhan N.F."/>
            <person name="Baker D."/>
            <person name="Gharbi K."/>
            <person name="Hall N."/>
            <person name="Watson M."/>
            <person name="Adriaenssens E.M."/>
            <person name="Foster-Nyarko E."/>
            <person name="Jarju S."/>
            <person name="Secka A."/>
            <person name="Antonio M."/>
            <person name="Oren A."/>
            <person name="Chaudhuri R.R."/>
            <person name="La Ragione R."/>
            <person name="Hildebrand F."/>
            <person name="Pallen M.J."/>
        </authorList>
    </citation>
    <scope>NUCLEOTIDE SEQUENCE</scope>
    <source>
        <strain evidence="9">17213</strain>
    </source>
</reference>
<dbReference type="GO" id="GO:0019146">
    <property type="term" value="F:arabinose-5-phosphate isomerase activity"/>
    <property type="evidence" value="ECO:0007669"/>
    <property type="project" value="UniProtKB-EC"/>
</dbReference>
<evidence type="ECO:0000259" key="7">
    <source>
        <dbReference type="PROSITE" id="PS51371"/>
    </source>
</evidence>
<dbReference type="EC" id="5.3.1.13" evidence="4"/>
<evidence type="ECO:0000256" key="5">
    <source>
        <dbReference type="PIRSR" id="PIRSR004692-3"/>
    </source>
</evidence>
<dbReference type="PROSITE" id="PS51464">
    <property type="entry name" value="SIS"/>
    <property type="match status" value="1"/>
</dbReference>
<comment type="similarity">
    <text evidence="1 4">Belongs to the SIS family. GutQ/KpsF subfamily.</text>
</comment>
<sequence length="324" mass="34302">MLLDKEKCLSAAQRVLREEAEALLDLIPSIGSNFVKACELLLQCKGKVILTGVGKSGHVATKIASSLASTGTQSFFVQAGEAAHGDLGMIGKDDVVIAVSNSGEGNELKIIIPILKRRQIPLIAICGDAKSTLATEADVFLSAHVKREACPLNLAPTNSTTAELAVGDAIMVALIEARGFTKDDFALSHPGGALGRRLLVRCEDLMHQGSAMPAVKLDESIENTLIEMTEKGLGMVAVLNDDGSLAGIYTDGDLRRTLRREISIKEPVSKVMTANCVTVGPQTLAAQALAIMQDKKISGVIVVDDKHMPLGAFNMHDLLRAGII</sequence>